<comment type="caution">
    <text evidence="2">The sequence shown here is derived from an EMBL/GenBank/DDBJ whole genome shotgun (WGS) entry which is preliminary data.</text>
</comment>
<feature type="region of interest" description="Disordered" evidence="1">
    <location>
        <begin position="1"/>
        <end position="107"/>
    </location>
</feature>
<organism evidence="2 3">
    <name type="scientific">Cellulosimicrobium cellulans</name>
    <name type="common">Arthrobacter luteus</name>
    <dbReference type="NCBI Taxonomy" id="1710"/>
    <lineage>
        <taxon>Bacteria</taxon>
        <taxon>Bacillati</taxon>
        <taxon>Actinomycetota</taxon>
        <taxon>Actinomycetes</taxon>
        <taxon>Micrococcales</taxon>
        <taxon>Promicromonosporaceae</taxon>
        <taxon>Cellulosimicrobium</taxon>
    </lineage>
</organism>
<gene>
    <name evidence="2" type="ORF">Ccel01_21000</name>
</gene>
<reference evidence="2" key="1">
    <citation type="submission" date="2023-03" db="EMBL/GenBank/DDBJ databases">
        <title>Cellulosimicrobium cellulans NBRC 103059.</title>
        <authorList>
            <person name="Ichikawa N."/>
            <person name="Sato H."/>
            <person name="Tonouchi N."/>
        </authorList>
    </citation>
    <scope>NUCLEOTIDE SEQUENCE</scope>
    <source>
        <strain evidence="2">NBRC 103059</strain>
    </source>
</reference>
<dbReference type="AlphaFoldDB" id="A0AAV5P4F9"/>
<evidence type="ECO:0000313" key="2">
    <source>
        <dbReference type="EMBL" id="GLY57498.1"/>
    </source>
</evidence>
<sequence length="107" mass="11534">MLSLSPRQAYVAENRGTSCRRPRPGVTGAGRGRRPSRPHKAWRLVTLSRAPSLSRRTRPRAGADAHPPTLPERDAALGRTVRGSPGEDGARQNTGLPPVTPRTVPDT</sequence>
<name>A0AAV5P4F9_CELCE</name>
<dbReference type="EMBL" id="BSTG01000002">
    <property type="protein sequence ID" value="GLY57498.1"/>
    <property type="molecule type" value="Genomic_DNA"/>
</dbReference>
<dbReference type="Proteomes" id="UP001165168">
    <property type="component" value="Unassembled WGS sequence"/>
</dbReference>
<proteinExistence type="predicted"/>
<feature type="compositionally biased region" description="Basic residues" evidence="1">
    <location>
        <begin position="31"/>
        <end position="42"/>
    </location>
</feature>
<evidence type="ECO:0000256" key="1">
    <source>
        <dbReference type="SAM" id="MobiDB-lite"/>
    </source>
</evidence>
<evidence type="ECO:0000313" key="3">
    <source>
        <dbReference type="Proteomes" id="UP001165168"/>
    </source>
</evidence>
<accession>A0AAV5P4F9</accession>
<protein>
    <submittedName>
        <fullName evidence="2">Uncharacterized protein</fullName>
    </submittedName>
</protein>